<sequence>MTACMLEVEADTLIGWAEGDALSWWDGNVLGGWAYSLAGRCVRGVVRTSVNGGHFKLYPSA</sequence>
<evidence type="ECO:0000313" key="2">
    <source>
        <dbReference type="Proteomes" id="UP000076154"/>
    </source>
</evidence>
<dbReference type="Proteomes" id="UP000076154">
    <property type="component" value="Unassembled WGS sequence"/>
</dbReference>
<dbReference type="AlphaFoldDB" id="A0A369K9T7"/>
<protein>
    <submittedName>
        <fullName evidence="1">Uncharacterized protein</fullName>
    </submittedName>
</protein>
<organism evidence="1 2">
    <name type="scientific">Hypsizygus marmoreus</name>
    <name type="common">White beech mushroom</name>
    <name type="synonym">Agaricus marmoreus</name>
    <dbReference type="NCBI Taxonomy" id="39966"/>
    <lineage>
        <taxon>Eukaryota</taxon>
        <taxon>Fungi</taxon>
        <taxon>Dikarya</taxon>
        <taxon>Basidiomycota</taxon>
        <taxon>Agaricomycotina</taxon>
        <taxon>Agaricomycetes</taxon>
        <taxon>Agaricomycetidae</taxon>
        <taxon>Agaricales</taxon>
        <taxon>Tricholomatineae</taxon>
        <taxon>Lyophyllaceae</taxon>
        <taxon>Hypsizygus</taxon>
    </lineage>
</organism>
<keyword evidence="2" id="KW-1185">Reference proteome</keyword>
<name>A0A369K9T7_HYPMA</name>
<dbReference type="EMBL" id="LUEZ02000004">
    <property type="protein sequence ID" value="RDB30678.1"/>
    <property type="molecule type" value="Genomic_DNA"/>
</dbReference>
<proteinExistence type="predicted"/>
<comment type="caution">
    <text evidence="1">The sequence shown here is derived from an EMBL/GenBank/DDBJ whole genome shotgun (WGS) entry which is preliminary data.</text>
</comment>
<accession>A0A369K9T7</accession>
<evidence type="ECO:0000313" key="1">
    <source>
        <dbReference type="EMBL" id="RDB30678.1"/>
    </source>
</evidence>
<reference evidence="1" key="1">
    <citation type="submission" date="2018-04" db="EMBL/GenBank/DDBJ databases">
        <title>Whole genome sequencing of Hypsizygus marmoreus.</title>
        <authorList>
            <person name="Choi I.-G."/>
            <person name="Min B."/>
            <person name="Kim J.-G."/>
            <person name="Kim S."/>
            <person name="Oh Y.-L."/>
            <person name="Kong W.-S."/>
            <person name="Park H."/>
            <person name="Jeong J."/>
            <person name="Song E.-S."/>
        </authorList>
    </citation>
    <scope>NUCLEOTIDE SEQUENCE [LARGE SCALE GENOMIC DNA]</scope>
    <source>
        <strain evidence="1">51987-8</strain>
    </source>
</reference>
<gene>
    <name evidence="1" type="ORF">Hypma_005983</name>
</gene>
<dbReference type="InParanoid" id="A0A369K9T7"/>